<dbReference type="PANTHER" id="PTHR30329">
    <property type="entry name" value="STATOR ELEMENT OF FLAGELLAR MOTOR COMPLEX"/>
    <property type="match status" value="1"/>
</dbReference>
<dbReference type="Gene3D" id="2.120.10.30">
    <property type="entry name" value="TolB, C-terminal domain"/>
    <property type="match status" value="1"/>
</dbReference>
<dbReference type="InterPro" id="IPR011042">
    <property type="entry name" value="6-blade_b-propeller_TolB-like"/>
</dbReference>
<dbReference type="Gene3D" id="1.25.40.10">
    <property type="entry name" value="Tetratricopeptide repeat domain"/>
    <property type="match status" value="1"/>
</dbReference>
<feature type="domain" description="OmpA-like" evidence="6">
    <location>
        <begin position="527"/>
        <end position="671"/>
    </location>
</feature>
<comment type="subcellular location">
    <subcellularLocation>
        <location evidence="1">Cell outer membrane</location>
    </subcellularLocation>
</comment>
<dbReference type="InterPro" id="IPR011659">
    <property type="entry name" value="WD40"/>
</dbReference>
<dbReference type="SUPFAM" id="SSF82171">
    <property type="entry name" value="DPP6 N-terminal domain-like"/>
    <property type="match status" value="1"/>
</dbReference>
<keyword evidence="3" id="KW-0998">Cell outer membrane</keyword>
<dbReference type="CDD" id="cd07185">
    <property type="entry name" value="OmpA_C-like"/>
    <property type="match status" value="1"/>
</dbReference>
<proteinExistence type="predicted"/>
<evidence type="ECO:0000256" key="1">
    <source>
        <dbReference type="ARBA" id="ARBA00004442"/>
    </source>
</evidence>
<dbReference type="InterPro" id="IPR050330">
    <property type="entry name" value="Bact_OuterMem_StrucFunc"/>
</dbReference>
<dbReference type="InterPro" id="IPR006665">
    <property type="entry name" value="OmpA-like"/>
</dbReference>
<sequence length="704" mass="79355">MNQRHFTYYNKIKQVGNQLKKHDFWFVLTLVLLVSSCGIDRNIKKGEKFLEIGEYFDAAAQFKTAYQKTPAKEREQRGKLAKKMAFCYDRINQSQRAIAAYRNVIRYKQDDKETHLKLAENLMKVGAYPDAVKEYTIALDSMPDNDMAKEGLSAANIAPTIKEQGSYYEVRRMDKFNSRRQDYSPMFYGDQYNELYFTSTRNDAQGDEISGITGTKPGDIFVSEKDDKGKWGAPHTIESGLNSIADEGTPAFSPDGREMYITQCLTDATYPRFAQIAVSSRADAAWGKPKPLEISRDTLSNYAHPALSPDGNWLYFVSDMPGGKGGLDIWRVRLIGGTTGGVENLGAPINTAGNEMFPTFRPNGDFYFSSDGHGGLGGLDVFIAKVGSDKRYHIEHPGFPLNSAGDDFGLTFEGKHNRGFFSSNRGDARGWDHIYSFELPEVIQTIKGWVYEMEGYELPAAQVFLVGDDGTNLKLSVKGDGSFEQEIKPNVNYILLATCQGFLNHKEELKVEPVKESKEYTLQFPLASIRVPVMIDNIFYDFDKATLRPESEAALDNLVKLLNENPNVTIELSAHTDYLGRAEYNKNLAQRRADAVVAYLIKKGVSADRLSPVGYGEGKPKTIRKKVAEKYPWLKEGQVLTEEFIKSLPKDKQEIANQMNRRTEFVVLRTTYGMFDEKGNLKNPPKPKEKETLEDDGDVYFEVQ</sequence>
<feature type="region of interest" description="Disordered" evidence="5">
    <location>
        <begin position="677"/>
        <end position="704"/>
    </location>
</feature>
<dbReference type="InterPro" id="IPR036737">
    <property type="entry name" value="OmpA-like_sf"/>
</dbReference>
<keyword evidence="2 4" id="KW-0472">Membrane</keyword>
<dbReference type="InterPro" id="IPR006664">
    <property type="entry name" value="OMP_bac"/>
</dbReference>
<gene>
    <name evidence="7" type="ORF">HMPREF0654_00840</name>
</gene>
<dbReference type="SUPFAM" id="SSF48452">
    <property type="entry name" value="TPR-like"/>
    <property type="match status" value="1"/>
</dbReference>
<dbReference type="SUPFAM" id="SSF103088">
    <property type="entry name" value="OmpA-like"/>
    <property type="match status" value="1"/>
</dbReference>
<name>A0A096CZD8_9BACT</name>
<feature type="compositionally biased region" description="Acidic residues" evidence="5">
    <location>
        <begin position="692"/>
        <end position="704"/>
    </location>
</feature>
<dbReference type="Pfam" id="PF00691">
    <property type="entry name" value="OmpA"/>
    <property type="match status" value="1"/>
</dbReference>
<dbReference type="InterPro" id="IPR011990">
    <property type="entry name" value="TPR-like_helical_dom_sf"/>
</dbReference>
<dbReference type="PRINTS" id="PR01021">
    <property type="entry name" value="OMPADOMAIN"/>
</dbReference>
<evidence type="ECO:0000259" key="6">
    <source>
        <dbReference type="PROSITE" id="PS51123"/>
    </source>
</evidence>
<evidence type="ECO:0000313" key="7">
    <source>
        <dbReference type="EMBL" id="KGF50659.1"/>
    </source>
</evidence>
<evidence type="ECO:0000313" key="8">
    <source>
        <dbReference type="Proteomes" id="UP000029538"/>
    </source>
</evidence>
<evidence type="ECO:0000256" key="5">
    <source>
        <dbReference type="SAM" id="MobiDB-lite"/>
    </source>
</evidence>
<dbReference type="AlphaFoldDB" id="A0A096CZD8"/>
<dbReference type="PANTHER" id="PTHR30329:SF21">
    <property type="entry name" value="LIPOPROTEIN YIAD-RELATED"/>
    <property type="match status" value="1"/>
</dbReference>
<dbReference type="Pfam" id="PF07676">
    <property type="entry name" value="PD40"/>
    <property type="match status" value="3"/>
</dbReference>
<feature type="compositionally biased region" description="Basic and acidic residues" evidence="5">
    <location>
        <begin position="677"/>
        <end position="691"/>
    </location>
</feature>
<dbReference type="GO" id="GO:0009279">
    <property type="term" value="C:cell outer membrane"/>
    <property type="evidence" value="ECO:0007669"/>
    <property type="project" value="UniProtKB-SubCell"/>
</dbReference>
<evidence type="ECO:0000256" key="3">
    <source>
        <dbReference type="ARBA" id="ARBA00023237"/>
    </source>
</evidence>
<evidence type="ECO:0000256" key="4">
    <source>
        <dbReference type="PROSITE-ProRule" id="PRU00473"/>
    </source>
</evidence>
<comment type="caution">
    <text evidence="7">The sequence shown here is derived from an EMBL/GenBank/DDBJ whole genome shotgun (WGS) entry which is preliminary data.</text>
</comment>
<dbReference type="Gene3D" id="3.30.1330.60">
    <property type="entry name" value="OmpA-like domain"/>
    <property type="match status" value="1"/>
</dbReference>
<dbReference type="Proteomes" id="UP000029538">
    <property type="component" value="Unassembled WGS sequence"/>
</dbReference>
<dbReference type="EMBL" id="JRNR01000002">
    <property type="protein sequence ID" value="KGF50659.1"/>
    <property type="molecule type" value="Genomic_DNA"/>
</dbReference>
<evidence type="ECO:0000256" key="2">
    <source>
        <dbReference type="ARBA" id="ARBA00023136"/>
    </source>
</evidence>
<protein>
    <submittedName>
        <fullName evidence="7">Membrane protein</fullName>
    </submittedName>
</protein>
<dbReference type="PROSITE" id="PS51123">
    <property type="entry name" value="OMPA_2"/>
    <property type="match status" value="1"/>
</dbReference>
<accession>A0A096CZD8</accession>
<organism evidence="7 8">
    <name type="scientific">Prevotella disiens DNF00882</name>
    <dbReference type="NCBI Taxonomy" id="1401075"/>
    <lineage>
        <taxon>Bacteria</taxon>
        <taxon>Pseudomonadati</taxon>
        <taxon>Bacteroidota</taxon>
        <taxon>Bacteroidia</taxon>
        <taxon>Bacteroidales</taxon>
        <taxon>Prevotellaceae</taxon>
        <taxon>Prevotella</taxon>
    </lineage>
</organism>
<reference evidence="7 8" key="1">
    <citation type="submission" date="2014-07" db="EMBL/GenBank/DDBJ databases">
        <authorList>
            <person name="McCorrison J."/>
            <person name="Sanka R."/>
            <person name="Torralba M."/>
            <person name="Gillis M."/>
            <person name="Haft D.H."/>
            <person name="Methe B."/>
            <person name="Sutton G."/>
            <person name="Nelson K.E."/>
        </authorList>
    </citation>
    <scope>NUCLEOTIDE SEQUENCE [LARGE SCALE GENOMIC DNA]</scope>
    <source>
        <strain evidence="7 8">DNF00882</strain>
    </source>
</reference>
<dbReference type="RefSeq" id="WP_036881992.1">
    <property type="nucleotide sequence ID" value="NZ_JRNR01000002.1"/>
</dbReference>